<proteinExistence type="predicted"/>
<dbReference type="Proteomes" id="UP001617427">
    <property type="component" value="Unassembled WGS sequence"/>
</dbReference>
<gene>
    <name evidence="1" type="ORF">ACIPEN_12140</name>
</gene>
<dbReference type="RefSeq" id="WP_402700733.1">
    <property type="nucleotide sequence ID" value="NZ_JBIUZV010000006.1"/>
</dbReference>
<evidence type="ECO:0000313" key="2">
    <source>
        <dbReference type="Proteomes" id="UP001617427"/>
    </source>
</evidence>
<dbReference type="EMBL" id="JBIUZV010000006">
    <property type="protein sequence ID" value="MFJ3046573.1"/>
    <property type="molecule type" value="Genomic_DNA"/>
</dbReference>
<accession>A0ABW8EZV5</accession>
<organism evidence="1 2">
    <name type="scientific">Herbaspirillum chlorophenolicum</name>
    <dbReference type="NCBI Taxonomy" id="211589"/>
    <lineage>
        <taxon>Bacteria</taxon>
        <taxon>Pseudomonadati</taxon>
        <taxon>Pseudomonadota</taxon>
        <taxon>Betaproteobacteria</taxon>
        <taxon>Burkholderiales</taxon>
        <taxon>Oxalobacteraceae</taxon>
        <taxon>Herbaspirillum</taxon>
    </lineage>
</organism>
<comment type="caution">
    <text evidence="1">The sequence shown here is derived from an EMBL/GenBank/DDBJ whole genome shotgun (WGS) entry which is preliminary data.</text>
</comment>
<keyword evidence="2" id="KW-1185">Reference proteome</keyword>
<dbReference type="Pfam" id="PF16290">
    <property type="entry name" value="DUF4936"/>
    <property type="match status" value="1"/>
</dbReference>
<name>A0ABW8EZV5_9BURK</name>
<protein>
    <submittedName>
        <fullName evidence="1">DUF4936 family protein</fullName>
    </submittedName>
</protein>
<evidence type="ECO:0000313" key="1">
    <source>
        <dbReference type="EMBL" id="MFJ3046573.1"/>
    </source>
</evidence>
<sequence length="99" mass="11242">MDLYIYYRVLPAQTQVLQARLKAVQAVLQTRFDVTVGMKRRPGEQDGKQTWMEIYEHLPSGQEDDFSRALEQALAEAGIPALIDGPRHVEHFEDVALCA</sequence>
<dbReference type="InterPro" id="IPR032556">
    <property type="entry name" value="DUF4936"/>
</dbReference>
<reference evidence="1 2" key="1">
    <citation type="submission" date="2024-10" db="EMBL/GenBank/DDBJ databases">
        <title>The Natural Products Discovery Center: Release of the First 8490 Sequenced Strains for Exploring Actinobacteria Biosynthetic Diversity.</title>
        <authorList>
            <person name="Kalkreuter E."/>
            <person name="Kautsar S.A."/>
            <person name="Yang D."/>
            <person name="Bader C.D."/>
            <person name="Teijaro C.N."/>
            <person name="Fluegel L."/>
            <person name="Davis C.M."/>
            <person name="Simpson J.R."/>
            <person name="Lauterbach L."/>
            <person name="Steele A.D."/>
            <person name="Gui C."/>
            <person name="Meng S."/>
            <person name="Li G."/>
            <person name="Viehrig K."/>
            <person name="Ye F."/>
            <person name="Su P."/>
            <person name="Kiefer A.F."/>
            <person name="Nichols A."/>
            <person name="Cepeda A.J."/>
            <person name="Yan W."/>
            <person name="Fan B."/>
            <person name="Jiang Y."/>
            <person name="Adhikari A."/>
            <person name="Zheng C.-J."/>
            <person name="Schuster L."/>
            <person name="Cowan T.M."/>
            <person name="Smanski M.J."/>
            <person name="Chevrette M.G."/>
            <person name="De Carvalho L.P.S."/>
            <person name="Shen B."/>
        </authorList>
    </citation>
    <scope>NUCLEOTIDE SEQUENCE [LARGE SCALE GENOMIC DNA]</scope>
    <source>
        <strain evidence="1 2">NPDC087045</strain>
    </source>
</reference>